<dbReference type="Proteomes" id="UP000076858">
    <property type="component" value="Unassembled WGS sequence"/>
</dbReference>
<evidence type="ECO:0000256" key="1">
    <source>
        <dbReference type="SAM" id="SignalP"/>
    </source>
</evidence>
<accession>A0A164DVN7</accession>
<protein>
    <submittedName>
        <fullName evidence="2">Uncharacterized protein</fullName>
    </submittedName>
</protein>
<name>A0A164DVN7_9CRUS</name>
<proteinExistence type="predicted"/>
<evidence type="ECO:0000313" key="2">
    <source>
        <dbReference type="EMBL" id="KZR96155.1"/>
    </source>
</evidence>
<organism evidence="2 3">
    <name type="scientific">Daphnia magna</name>
    <dbReference type="NCBI Taxonomy" id="35525"/>
    <lineage>
        <taxon>Eukaryota</taxon>
        <taxon>Metazoa</taxon>
        <taxon>Ecdysozoa</taxon>
        <taxon>Arthropoda</taxon>
        <taxon>Crustacea</taxon>
        <taxon>Branchiopoda</taxon>
        <taxon>Diplostraca</taxon>
        <taxon>Cladocera</taxon>
        <taxon>Anomopoda</taxon>
        <taxon>Daphniidae</taxon>
        <taxon>Daphnia</taxon>
    </lineage>
</organism>
<feature type="chain" id="PRO_5007849645" evidence="1">
    <location>
        <begin position="36"/>
        <end position="67"/>
    </location>
</feature>
<dbReference type="AlphaFoldDB" id="A0A164DVN7"/>
<evidence type="ECO:0000313" key="3">
    <source>
        <dbReference type="Proteomes" id="UP000076858"/>
    </source>
</evidence>
<feature type="signal peptide" evidence="1">
    <location>
        <begin position="1"/>
        <end position="35"/>
    </location>
</feature>
<gene>
    <name evidence="2" type="ORF">APZ42_009671</name>
</gene>
<feature type="non-terminal residue" evidence="2">
    <location>
        <position position="67"/>
    </location>
</feature>
<dbReference type="EMBL" id="LRGB01025901">
    <property type="protein sequence ID" value="KZR96155.1"/>
    <property type="molecule type" value="Genomic_DNA"/>
</dbReference>
<keyword evidence="3" id="KW-1185">Reference proteome</keyword>
<reference evidence="2 3" key="1">
    <citation type="submission" date="2016-03" db="EMBL/GenBank/DDBJ databases">
        <title>EvidentialGene: Evidence-directed Construction of Genes on Genomes.</title>
        <authorList>
            <person name="Gilbert D.G."/>
            <person name="Choi J.-H."/>
            <person name="Mockaitis K."/>
            <person name="Colbourne J."/>
            <person name="Pfrender M."/>
        </authorList>
    </citation>
    <scope>NUCLEOTIDE SEQUENCE [LARGE SCALE GENOMIC DNA]</scope>
    <source>
        <strain evidence="2 3">Xinb3</strain>
        <tissue evidence="2">Complete organism</tissue>
    </source>
</reference>
<sequence>LVVLHIVFSNSKMTTNYGAMLLLAVVTLLAGEAMGGPMGSSSGYSTTPVPYYTTTYAAPSYYTTKAP</sequence>
<comment type="caution">
    <text evidence="2">The sequence shown here is derived from an EMBL/GenBank/DDBJ whole genome shotgun (WGS) entry which is preliminary data.</text>
</comment>
<feature type="non-terminal residue" evidence="2">
    <location>
        <position position="1"/>
    </location>
</feature>
<keyword evidence="1" id="KW-0732">Signal</keyword>